<dbReference type="InterPro" id="IPR029069">
    <property type="entry name" value="HotDog_dom_sf"/>
</dbReference>
<evidence type="ECO:0000259" key="3">
    <source>
        <dbReference type="Pfam" id="PF03061"/>
    </source>
</evidence>
<dbReference type="PANTHER" id="PTHR21660">
    <property type="entry name" value="THIOESTERASE SUPERFAMILY MEMBER-RELATED"/>
    <property type="match status" value="1"/>
</dbReference>
<reference evidence="5" key="1">
    <citation type="journal article" date="2019" name="Int. J. Syst. Evol. Microbiol.">
        <title>The Global Catalogue of Microorganisms (GCM) 10K type strain sequencing project: providing services to taxonomists for standard genome sequencing and annotation.</title>
        <authorList>
            <consortium name="The Broad Institute Genomics Platform"/>
            <consortium name="The Broad Institute Genome Sequencing Center for Infectious Disease"/>
            <person name="Wu L."/>
            <person name="Ma J."/>
        </authorList>
    </citation>
    <scope>NUCLEOTIDE SEQUENCE [LARGE SCALE GENOMIC DNA]</scope>
    <source>
        <strain evidence="5">TISTR 1514</strain>
    </source>
</reference>
<sequence>MTEFSEMTGLEQVEHLSRKGDDFAPIAQHFGMRIRSYSEGDVEFGGVPDASHYNPIGTVHGGFAATLLDSACGCAVHTSLRPGQAYTTLEIKVNYLRTITAETGEVVVHGWVTKSGSRAAFAEADLRDADGRLLATATSTCAVFATC</sequence>
<keyword evidence="2 4" id="KW-0378">Hydrolase</keyword>
<dbReference type="RefSeq" id="WP_019618312.1">
    <property type="nucleotide sequence ID" value="NZ_JBHUNE010000003.1"/>
</dbReference>
<dbReference type="InterPro" id="IPR039298">
    <property type="entry name" value="ACOT13"/>
</dbReference>
<evidence type="ECO:0000313" key="4">
    <source>
        <dbReference type="EMBL" id="MFD2757696.1"/>
    </source>
</evidence>
<evidence type="ECO:0000256" key="2">
    <source>
        <dbReference type="ARBA" id="ARBA00022801"/>
    </source>
</evidence>
<proteinExistence type="inferred from homology"/>
<evidence type="ECO:0000313" key="5">
    <source>
        <dbReference type="Proteomes" id="UP001597492"/>
    </source>
</evidence>
<dbReference type="EC" id="3.1.2.-" evidence="4"/>
<evidence type="ECO:0000256" key="1">
    <source>
        <dbReference type="ARBA" id="ARBA00008324"/>
    </source>
</evidence>
<feature type="domain" description="Thioesterase" evidence="3">
    <location>
        <begin position="57"/>
        <end position="134"/>
    </location>
</feature>
<comment type="caution">
    <text evidence="4">The sequence shown here is derived from an EMBL/GenBank/DDBJ whole genome shotgun (WGS) entry which is preliminary data.</text>
</comment>
<dbReference type="Gene3D" id="3.10.129.10">
    <property type="entry name" value="Hotdog Thioesterase"/>
    <property type="match status" value="1"/>
</dbReference>
<organism evidence="4 5">
    <name type="scientific">Gulosibacter faecalis</name>
    <dbReference type="NCBI Taxonomy" id="272240"/>
    <lineage>
        <taxon>Bacteria</taxon>
        <taxon>Bacillati</taxon>
        <taxon>Actinomycetota</taxon>
        <taxon>Actinomycetes</taxon>
        <taxon>Micrococcales</taxon>
        <taxon>Microbacteriaceae</taxon>
        <taxon>Gulosibacter</taxon>
    </lineage>
</organism>
<dbReference type="PANTHER" id="PTHR21660:SF1">
    <property type="entry name" value="ACYL-COENZYME A THIOESTERASE 13"/>
    <property type="match status" value="1"/>
</dbReference>
<dbReference type="SUPFAM" id="SSF54637">
    <property type="entry name" value="Thioesterase/thiol ester dehydrase-isomerase"/>
    <property type="match status" value="1"/>
</dbReference>
<dbReference type="Pfam" id="PF03061">
    <property type="entry name" value="4HBT"/>
    <property type="match status" value="1"/>
</dbReference>
<dbReference type="NCBIfam" id="TIGR00369">
    <property type="entry name" value="unchar_dom_1"/>
    <property type="match status" value="1"/>
</dbReference>
<dbReference type="InterPro" id="IPR003736">
    <property type="entry name" value="PAAI_dom"/>
</dbReference>
<dbReference type="GO" id="GO:0016787">
    <property type="term" value="F:hydrolase activity"/>
    <property type="evidence" value="ECO:0007669"/>
    <property type="project" value="UniProtKB-KW"/>
</dbReference>
<protein>
    <submittedName>
        <fullName evidence="4">PaaI family thioesterase</fullName>
        <ecNumber evidence="4">3.1.2.-</ecNumber>
    </submittedName>
</protein>
<gene>
    <name evidence="4" type="ORF">ACFSW7_04800</name>
</gene>
<dbReference type="CDD" id="cd03443">
    <property type="entry name" value="PaaI_thioesterase"/>
    <property type="match status" value="1"/>
</dbReference>
<keyword evidence="5" id="KW-1185">Reference proteome</keyword>
<comment type="similarity">
    <text evidence="1">Belongs to the thioesterase PaaI family.</text>
</comment>
<dbReference type="EMBL" id="JBHUNE010000003">
    <property type="protein sequence ID" value="MFD2757696.1"/>
    <property type="molecule type" value="Genomic_DNA"/>
</dbReference>
<dbReference type="Proteomes" id="UP001597492">
    <property type="component" value="Unassembled WGS sequence"/>
</dbReference>
<name>A0ABW5UVI9_9MICO</name>
<dbReference type="InterPro" id="IPR006683">
    <property type="entry name" value="Thioestr_dom"/>
</dbReference>
<accession>A0ABW5UVI9</accession>